<evidence type="ECO:0000256" key="1">
    <source>
        <dbReference type="SAM" id="Phobius"/>
    </source>
</evidence>
<sequence length="59" mass="6578">MFAPNATWQSNSSAASGYAEKRCKVTKKNSNCNTCSIGFLLFLTLFLLFSTQNNYLCNN</sequence>
<evidence type="ECO:0000313" key="3">
    <source>
        <dbReference type="Proteomes" id="UP000004079"/>
    </source>
</evidence>
<keyword evidence="1" id="KW-0812">Transmembrane</keyword>
<name>D1QNU3_9BACT</name>
<accession>D1QNU3</accession>
<keyword evidence="1" id="KW-0472">Membrane</keyword>
<comment type="caution">
    <text evidence="2">The sequence shown here is derived from an EMBL/GenBank/DDBJ whole genome shotgun (WGS) entry which is preliminary data.</text>
</comment>
<feature type="transmembrane region" description="Helical" evidence="1">
    <location>
        <begin position="31"/>
        <end position="49"/>
    </location>
</feature>
<dbReference type="HOGENOM" id="CLU_2956816_0_0_10"/>
<gene>
    <name evidence="2" type="ORF">HMPREF0971_00593</name>
</gene>
<dbReference type="Proteomes" id="UP000004079">
    <property type="component" value="Unassembled WGS sequence"/>
</dbReference>
<proteinExistence type="predicted"/>
<protein>
    <submittedName>
        <fullName evidence="2">Uncharacterized protein</fullName>
    </submittedName>
</protein>
<organism evidence="2 3">
    <name type="scientific">Segatella oris F0302</name>
    <dbReference type="NCBI Taxonomy" id="649760"/>
    <lineage>
        <taxon>Bacteria</taxon>
        <taxon>Pseudomonadati</taxon>
        <taxon>Bacteroidota</taxon>
        <taxon>Bacteroidia</taxon>
        <taxon>Bacteroidales</taxon>
        <taxon>Prevotellaceae</taxon>
        <taxon>Segatella</taxon>
    </lineage>
</organism>
<reference evidence="2 3" key="1">
    <citation type="submission" date="2009-11" db="EMBL/GenBank/DDBJ databases">
        <authorList>
            <person name="Weinstock G."/>
            <person name="Sodergren E."/>
            <person name="Clifton S."/>
            <person name="Fulton L."/>
            <person name="Fulton B."/>
            <person name="Courtney L."/>
            <person name="Fronick C."/>
            <person name="Harrison M."/>
            <person name="Strong C."/>
            <person name="Farmer C."/>
            <person name="Delahaunty K."/>
            <person name="Markovic C."/>
            <person name="Hall O."/>
            <person name="Minx P."/>
            <person name="Tomlinson C."/>
            <person name="Mitreva M."/>
            <person name="Nelson J."/>
            <person name="Hou S."/>
            <person name="Wollam A."/>
            <person name="Pepin K.H."/>
            <person name="Johnson M."/>
            <person name="Bhonagiri V."/>
            <person name="Nash W.E."/>
            <person name="Warren W."/>
            <person name="Chinwalla A."/>
            <person name="Mardis E.R."/>
            <person name="Wilson R.K."/>
        </authorList>
    </citation>
    <scope>NUCLEOTIDE SEQUENCE [LARGE SCALE GENOMIC DNA]</scope>
    <source>
        <strain evidence="2 3">F0302</strain>
    </source>
</reference>
<dbReference type="EMBL" id="ACUZ02000005">
    <property type="protein sequence ID" value="EFB33044.1"/>
    <property type="molecule type" value="Genomic_DNA"/>
</dbReference>
<evidence type="ECO:0000313" key="2">
    <source>
        <dbReference type="EMBL" id="EFB33044.1"/>
    </source>
</evidence>
<keyword evidence="1" id="KW-1133">Transmembrane helix</keyword>
<dbReference type="AlphaFoldDB" id="D1QNU3"/>
<dbReference type="STRING" id="649760.HMPREF0971_00593"/>